<feature type="chain" id="PRO_5016639569" description="Lipoprotein" evidence="1">
    <location>
        <begin position="19"/>
        <end position="151"/>
    </location>
</feature>
<name>A0A380S8I0_FIBSU</name>
<gene>
    <name evidence="2" type="ORF">SAMN05661053_2443</name>
</gene>
<evidence type="ECO:0008006" key="4">
    <source>
        <dbReference type="Google" id="ProtNLM"/>
    </source>
</evidence>
<dbReference type="EMBL" id="UHJL01000003">
    <property type="protein sequence ID" value="SUQ25028.1"/>
    <property type="molecule type" value="Genomic_DNA"/>
</dbReference>
<evidence type="ECO:0000313" key="3">
    <source>
        <dbReference type="Proteomes" id="UP000255423"/>
    </source>
</evidence>
<accession>A0A380S8I0</accession>
<dbReference type="AlphaFoldDB" id="A0A380S8I0"/>
<organism evidence="2 3">
    <name type="scientific">Fibrobacter succinogenes</name>
    <name type="common">Bacteroides succinogenes</name>
    <dbReference type="NCBI Taxonomy" id="833"/>
    <lineage>
        <taxon>Bacteria</taxon>
        <taxon>Pseudomonadati</taxon>
        <taxon>Fibrobacterota</taxon>
        <taxon>Fibrobacteria</taxon>
        <taxon>Fibrobacterales</taxon>
        <taxon>Fibrobacteraceae</taxon>
        <taxon>Fibrobacter</taxon>
    </lineage>
</organism>
<dbReference type="PROSITE" id="PS51257">
    <property type="entry name" value="PROKAR_LIPOPROTEIN"/>
    <property type="match status" value="1"/>
</dbReference>
<dbReference type="Proteomes" id="UP000255423">
    <property type="component" value="Unassembled WGS sequence"/>
</dbReference>
<dbReference type="RefSeq" id="WP_109573353.1">
    <property type="nucleotide sequence ID" value="NZ_UHJL01000003.1"/>
</dbReference>
<proteinExistence type="predicted"/>
<protein>
    <recommendedName>
        <fullName evidence="4">Lipoprotein</fullName>
    </recommendedName>
</protein>
<keyword evidence="1" id="KW-0732">Signal</keyword>
<reference evidence="2 3" key="1">
    <citation type="submission" date="2017-08" db="EMBL/GenBank/DDBJ databases">
        <authorList>
            <person name="de Groot N.N."/>
        </authorList>
    </citation>
    <scope>NUCLEOTIDE SEQUENCE [LARGE SCALE GENOMIC DNA]</scope>
    <source>
        <strain evidence="2 3">HM2</strain>
    </source>
</reference>
<evidence type="ECO:0000313" key="2">
    <source>
        <dbReference type="EMBL" id="SUQ25028.1"/>
    </source>
</evidence>
<sequence length="151" mass="16786">MKKLILASAIMLAMTACETSTSSNSSSSGKVDYGFSCKVTRTDNSVNVYETLMGMVYDETSTVKLGDDGYYYTEIVTKESYPTAYAADDACEDWREEASHWNDGSHRVVCEGKTVTVYDYSDDADLEEIEDDYNGICEVARRAVESGEFED</sequence>
<feature type="signal peptide" evidence="1">
    <location>
        <begin position="1"/>
        <end position="18"/>
    </location>
</feature>
<evidence type="ECO:0000256" key="1">
    <source>
        <dbReference type="SAM" id="SignalP"/>
    </source>
</evidence>